<feature type="compositionally biased region" description="Low complexity" evidence="1">
    <location>
        <begin position="230"/>
        <end position="246"/>
    </location>
</feature>
<dbReference type="Proteomes" id="UP001549320">
    <property type="component" value="Unassembled WGS sequence"/>
</dbReference>
<name>A0ABV2QBY5_9BURK</name>
<dbReference type="PANTHER" id="PTHR41248:SF1">
    <property type="entry name" value="NORD PROTEIN"/>
    <property type="match status" value="1"/>
</dbReference>
<proteinExistence type="predicted"/>
<accession>A0ABV2QBY5</accession>
<feature type="region of interest" description="Disordered" evidence="1">
    <location>
        <begin position="227"/>
        <end position="248"/>
    </location>
</feature>
<dbReference type="PANTHER" id="PTHR41248">
    <property type="entry name" value="NORD PROTEIN"/>
    <property type="match status" value="1"/>
</dbReference>
<evidence type="ECO:0000259" key="2">
    <source>
        <dbReference type="PROSITE" id="PS50234"/>
    </source>
</evidence>
<dbReference type="PROSITE" id="PS50234">
    <property type="entry name" value="VWFA"/>
    <property type="match status" value="1"/>
</dbReference>
<keyword evidence="4" id="KW-1185">Reference proteome</keyword>
<evidence type="ECO:0000256" key="1">
    <source>
        <dbReference type="SAM" id="MobiDB-lite"/>
    </source>
</evidence>
<gene>
    <name evidence="3" type="ORF">ABIE13_003665</name>
</gene>
<protein>
    <submittedName>
        <fullName evidence="3">Nitric oxide reductase NorD protein</fullName>
    </submittedName>
</protein>
<sequence>MRWPKPVSADHPDNLARGEALLLHALSGRSGHVQLLQAEEGNQALAFARPVLTDSALLLTPDLPKAERYAAVAHGAAHWLYSTPNQSTGAMKPMGLAVISSLEDARVEHLLVQRFPGTRHWFLNALRASSAEGLGLEDLLARLSRALWDEEWVDPNPWVGKARERVAQAVAQFGWGDAAVFRRLASVLANELGQMRVRMEPNHRQPIAYRDDHSWLWLHEATSAQASTVETSNASEGSSSGAAETSPQLATPSIHWYPEWDYRIKHLKPAWAAVHEYANVAFPLPGAGARTSSLLNENSSRPLKRQMDGSSLDLDSCVRLRVDRAMGAAPDGRVFERPHARPQPFALLVLLDLSSSMNAELPQGGSLLALAQSASLSVLRVARSMGGRAAIHGFNSNTRQAVRYECLLDFDTPTGETSRLHSAQAQHSTRLGSALRHATKRLDARAEHHRLLLVLTDGAPSDVDVFEPRYLVEDARHAVMKAHRAGIHTMCLAGGGEDRPAIARIFGHQAHATQALHRMPRQLQGMLLRALQ</sequence>
<dbReference type="InterPro" id="IPR036465">
    <property type="entry name" value="vWFA_dom_sf"/>
</dbReference>
<organism evidence="3 4">
    <name type="scientific">Ottowia thiooxydans</name>
    <dbReference type="NCBI Taxonomy" id="219182"/>
    <lineage>
        <taxon>Bacteria</taxon>
        <taxon>Pseudomonadati</taxon>
        <taxon>Pseudomonadota</taxon>
        <taxon>Betaproteobacteria</taxon>
        <taxon>Burkholderiales</taxon>
        <taxon>Comamonadaceae</taxon>
        <taxon>Ottowia</taxon>
    </lineage>
</organism>
<dbReference type="InterPro" id="IPR002035">
    <property type="entry name" value="VWF_A"/>
</dbReference>
<dbReference type="EMBL" id="JBEPSH010000007">
    <property type="protein sequence ID" value="MET4578549.1"/>
    <property type="molecule type" value="Genomic_DNA"/>
</dbReference>
<evidence type="ECO:0000313" key="3">
    <source>
        <dbReference type="EMBL" id="MET4578549.1"/>
    </source>
</evidence>
<evidence type="ECO:0000313" key="4">
    <source>
        <dbReference type="Proteomes" id="UP001549320"/>
    </source>
</evidence>
<feature type="domain" description="VWFA" evidence="2">
    <location>
        <begin position="346"/>
        <end position="495"/>
    </location>
</feature>
<dbReference type="Gene3D" id="3.40.50.410">
    <property type="entry name" value="von Willebrand factor, type A domain"/>
    <property type="match status" value="1"/>
</dbReference>
<comment type="caution">
    <text evidence="3">The sequence shown here is derived from an EMBL/GenBank/DDBJ whole genome shotgun (WGS) entry which is preliminary data.</text>
</comment>
<reference evidence="3 4" key="1">
    <citation type="submission" date="2024-06" db="EMBL/GenBank/DDBJ databases">
        <title>Sorghum-associated microbial communities from plants grown in Nebraska, USA.</title>
        <authorList>
            <person name="Schachtman D."/>
        </authorList>
    </citation>
    <scope>NUCLEOTIDE SEQUENCE [LARGE SCALE GENOMIC DNA]</scope>
    <source>
        <strain evidence="3 4">2709</strain>
    </source>
</reference>
<dbReference type="SMART" id="SM00327">
    <property type="entry name" value="VWA"/>
    <property type="match status" value="1"/>
</dbReference>
<dbReference type="InterPro" id="IPR051928">
    <property type="entry name" value="NorD/CobT"/>
</dbReference>
<dbReference type="SUPFAM" id="SSF53300">
    <property type="entry name" value="vWA-like"/>
    <property type="match status" value="1"/>
</dbReference>
<dbReference type="RefSeq" id="WP_354445890.1">
    <property type="nucleotide sequence ID" value="NZ_JBEPSH010000007.1"/>
</dbReference>
<dbReference type="Pfam" id="PF00092">
    <property type="entry name" value="VWA"/>
    <property type="match status" value="1"/>
</dbReference>